<dbReference type="SUPFAM" id="SSF102114">
    <property type="entry name" value="Radical SAM enzymes"/>
    <property type="match status" value="1"/>
</dbReference>
<dbReference type="SMART" id="SM00729">
    <property type="entry name" value="Elp3"/>
    <property type="match status" value="1"/>
</dbReference>
<reference evidence="7" key="1">
    <citation type="submission" date="2020-12" db="EMBL/GenBank/DDBJ databases">
        <title>Desulfobium dissulfuricans gen. nov., sp. nov., a novel mesophilic, sulfate-reducing bacterium isolated from a deep-sea hydrothermal vent.</title>
        <authorList>
            <person name="Hashimoto Y."/>
            <person name="Tame A."/>
            <person name="Sawayama S."/>
            <person name="Miyazaki J."/>
            <person name="Takai K."/>
            <person name="Nakagawa S."/>
        </authorList>
    </citation>
    <scope>NUCLEOTIDE SEQUENCE</scope>
    <source>
        <strain evidence="7">GF1</strain>
    </source>
</reference>
<dbReference type="InterPro" id="IPR058240">
    <property type="entry name" value="rSAM_sf"/>
</dbReference>
<evidence type="ECO:0000256" key="5">
    <source>
        <dbReference type="ARBA" id="ARBA00023014"/>
    </source>
</evidence>
<dbReference type="PROSITE" id="PS51918">
    <property type="entry name" value="RADICAL_SAM"/>
    <property type="match status" value="1"/>
</dbReference>
<evidence type="ECO:0000313" key="8">
    <source>
        <dbReference type="Proteomes" id="UP001063350"/>
    </source>
</evidence>
<dbReference type="Pfam" id="PF13186">
    <property type="entry name" value="SPASM"/>
    <property type="match status" value="1"/>
</dbReference>
<dbReference type="Gene3D" id="3.20.20.70">
    <property type="entry name" value="Aldolase class I"/>
    <property type="match status" value="1"/>
</dbReference>
<dbReference type="KEGG" id="ddu:GF1_29430"/>
<dbReference type="InterPro" id="IPR006638">
    <property type="entry name" value="Elp3/MiaA/NifB-like_rSAM"/>
</dbReference>
<accession>A0A915U6T9</accession>
<keyword evidence="5" id="KW-0411">Iron-sulfur</keyword>
<dbReference type="NCBIfam" id="TIGR04085">
    <property type="entry name" value="rSAM_more_4Fe4S"/>
    <property type="match status" value="1"/>
</dbReference>
<dbReference type="Proteomes" id="UP001063350">
    <property type="component" value="Chromosome"/>
</dbReference>
<dbReference type="AlphaFoldDB" id="A0A915U6T9"/>
<dbReference type="PANTHER" id="PTHR11228">
    <property type="entry name" value="RADICAL SAM DOMAIN PROTEIN"/>
    <property type="match status" value="1"/>
</dbReference>
<evidence type="ECO:0000259" key="6">
    <source>
        <dbReference type="PROSITE" id="PS51918"/>
    </source>
</evidence>
<dbReference type="InterPro" id="IPR023807">
    <property type="entry name" value="Peptide_mod_rSAM"/>
</dbReference>
<keyword evidence="4" id="KW-0408">Iron</keyword>
<dbReference type="RefSeq" id="WP_267927295.1">
    <property type="nucleotide sequence ID" value="NZ_AP024233.1"/>
</dbReference>
<feature type="domain" description="Radical SAM core" evidence="6">
    <location>
        <begin position="191"/>
        <end position="404"/>
    </location>
</feature>
<organism evidence="7 8">
    <name type="scientific">Desulfolithobacter dissulfuricans</name>
    <dbReference type="NCBI Taxonomy" id="2795293"/>
    <lineage>
        <taxon>Bacteria</taxon>
        <taxon>Pseudomonadati</taxon>
        <taxon>Thermodesulfobacteriota</taxon>
        <taxon>Desulfobulbia</taxon>
        <taxon>Desulfobulbales</taxon>
        <taxon>Desulfobulbaceae</taxon>
        <taxon>Desulfolithobacter</taxon>
    </lineage>
</organism>
<name>A0A915U6T9_9BACT</name>
<dbReference type="EMBL" id="AP024233">
    <property type="protein sequence ID" value="BCO10567.1"/>
    <property type="molecule type" value="Genomic_DNA"/>
</dbReference>
<dbReference type="PANTHER" id="PTHR11228:SF7">
    <property type="entry name" value="PQQA PEPTIDE CYCLASE"/>
    <property type="match status" value="1"/>
</dbReference>
<dbReference type="InterPro" id="IPR007197">
    <property type="entry name" value="rSAM"/>
</dbReference>
<dbReference type="SFLD" id="SFLDG01067">
    <property type="entry name" value="SPASM/twitch_domain_containing"/>
    <property type="match status" value="1"/>
</dbReference>
<dbReference type="GO" id="GO:0051536">
    <property type="term" value="F:iron-sulfur cluster binding"/>
    <property type="evidence" value="ECO:0007669"/>
    <property type="project" value="UniProtKB-KW"/>
</dbReference>
<evidence type="ECO:0000313" key="7">
    <source>
        <dbReference type="EMBL" id="BCO10567.1"/>
    </source>
</evidence>
<keyword evidence="8" id="KW-1185">Reference proteome</keyword>
<dbReference type="NCBIfam" id="TIGR04082">
    <property type="entry name" value="rSAM_for_selen"/>
    <property type="match status" value="1"/>
</dbReference>
<dbReference type="InterPro" id="IPR013785">
    <property type="entry name" value="Aldolase_TIM"/>
</dbReference>
<evidence type="ECO:0000256" key="1">
    <source>
        <dbReference type="ARBA" id="ARBA00001966"/>
    </source>
</evidence>
<comment type="cofactor">
    <cofactor evidence="1">
        <name>[4Fe-4S] cluster</name>
        <dbReference type="ChEBI" id="CHEBI:49883"/>
    </cofactor>
</comment>
<dbReference type="GO" id="GO:0003824">
    <property type="term" value="F:catalytic activity"/>
    <property type="evidence" value="ECO:0007669"/>
    <property type="project" value="InterPro"/>
</dbReference>
<gene>
    <name evidence="7" type="ORF">GF1_29430</name>
</gene>
<dbReference type="SFLD" id="SFLDS00029">
    <property type="entry name" value="Radical_SAM"/>
    <property type="match status" value="1"/>
</dbReference>
<dbReference type="CDD" id="cd01335">
    <property type="entry name" value="Radical_SAM"/>
    <property type="match status" value="1"/>
</dbReference>
<keyword evidence="3" id="KW-0479">Metal-binding</keyword>
<dbReference type="Pfam" id="PF04055">
    <property type="entry name" value="Radical_SAM"/>
    <property type="match status" value="1"/>
</dbReference>
<protein>
    <submittedName>
        <fullName evidence="7">Selenobiotic family peptide radical SAM maturase</fullName>
    </submittedName>
</protein>
<evidence type="ECO:0000256" key="4">
    <source>
        <dbReference type="ARBA" id="ARBA00023004"/>
    </source>
</evidence>
<evidence type="ECO:0000256" key="3">
    <source>
        <dbReference type="ARBA" id="ARBA00022723"/>
    </source>
</evidence>
<dbReference type="InterPro" id="IPR023885">
    <property type="entry name" value="4Fe4S-binding_SPASM_dom"/>
</dbReference>
<evidence type="ECO:0000256" key="2">
    <source>
        <dbReference type="ARBA" id="ARBA00022691"/>
    </source>
</evidence>
<dbReference type="GO" id="GO:0046872">
    <property type="term" value="F:metal ion binding"/>
    <property type="evidence" value="ECO:0007669"/>
    <property type="project" value="UniProtKB-KW"/>
</dbReference>
<sequence length="513" mass="58265">MKKSSPENIYSACCRYLPPLPTVPDHDLVSWLADHPHLYTEHPFLPDLARLEQALHFLRHTPPPLPETVDRRQINPALELLSLNWRQLSRLLDDPAIRPEPGQEFVLAVRKPDTGEVTVRTATSHDLLALKLVSEDMDERQTAREGGVPLATIEAILYQAMEQGLILSPPSRIARPPDFPRGEVSDPSFFTASVFTLQWHITQTCDLHCRHCYDRSDRATMELAQGIKILDDLYDFAKAHHVHAQVTFTGGNPLLYPHFNELYREAAERGFLTAILGNPMPRHRLEEMLAVQKPEFYQVSLEGLQPHNDYIRGPGHFERVLAFLDLLRELDIYSMVMLTLTRANMDEVLELAELLRDRVDLFTFNRLAMVGEGASLASAPFERFEQFLNRYMEACRDNPCMGLKDNFFNLVRHKKKMEYTGGCAGYGCGAAFNFVSILPDGEVHACRKLPSPMGNIFENSLQEIYHSPQARKYRRGSSACADCAIRPVCGGCLAVTYGFGRDIFTELDPYCFR</sequence>
<keyword evidence="2" id="KW-0949">S-adenosyl-L-methionine</keyword>
<proteinExistence type="predicted"/>
<dbReference type="InterPro" id="IPR050377">
    <property type="entry name" value="Radical_SAM_PqqE_MftC-like"/>
</dbReference>